<dbReference type="Proteomes" id="UP000024635">
    <property type="component" value="Unassembled WGS sequence"/>
</dbReference>
<evidence type="ECO:0000256" key="1">
    <source>
        <dbReference type="SAM" id="SignalP"/>
    </source>
</evidence>
<evidence type="ECO:0000313" key="4">
    <source>
        <dbReference type="Proteomes" id="UP000024635"/>
    </source>
</evidence>
<organism evidence="3 4">
    <name type="scientific">Ancylostoma ceylanicum</name>
    <dbReference type="NCBI Taxonomy" id="53326"/>
    <lineage>
        <taxon>Eukaryota</taxon>
        <taxon>Metazoa</taxon>
        <taxon>Ecdysozoa</taxon>
        <taxon>Nematoda</taxon>
        <taxon>Chromadorea</taxon>
        <taxon>Rhabditida</taxon>
        <taxon>Rhabditina</taxon>
        <taxon>Rhabditomorpha</taxon>
        <taxon>Strongyloidea</taxon>
        <taxon>Ancylostomatidae</taxon>
        <taxon>Ancylostomatinae</taxon>
        <taxon>Ancylostoma</taxon>
    </lineage>
</organism>
<dbReference type="EMBL" id="JARK01001517">
    <property type="protein sequence ID" value="EYB93545.1"/>
    <property type="molecule type" value="Genomic_DNA"/>
</dbReference>
<protein>
    <recommendedName>
        <fullName evidence="2">SCP domain-containing protein</fullName>
    </recommendedName>
</protein>
<name>A0A016SSR0_9BILA</name>
<reference evidence="4" key="1">
    <citation type="journal article" date="2015" name="Nat. Genet.">
        <title>The genome and transcriptome of the zoonotic hookworm Ancylostoma ceylanicum identify infection-specific gene families.</title>
        <authorList>
            <person name="Schwarz E.M."/>
            <person name="Hu Y."/>
            <person name="Antoshechkin I."/>
            <person name="Miller M.M."/>
            <person name="Sternberg P.W."/>
            <person name="Aroian R.V."/>
        </authorList>
    </citation>
    <scope>NUCLEOTIDE SEQUENCE</scope>
    <source>
        <strain evidence="4">HY135</strain>
    </source>
</reference>
<dbReference type="SMART" id="SM00198">
    <property type="entry name" value="SCP"/>
    <property type="match status" value="1"/>
</dbReference>
<dbReference type="InterPro" id="IPR035940">
    <property type="entry name" value="CAP_sf"/>
</dbReference>
<feature type="chain" id="PRO_5001486785" description="SCP domain-containing protein" evidence="1">
    <location>
        <begin position="20"/>
        <end position="213"/>
    </location>
</feature>
<dbReference type="Pfam" id="PF00188">
    <property type="entry name" value="CAP"/>
    <property type="match status" value="1"/>
</dbReference>
<dbReference type="SUPFAM" id="SSF55797">
    <property type="entry name" value="PR-1-like"/>
    <property type="match status" value="1"/>
</dbReference>
<sequence length="213" mass="24416">MCNLYQLELLCVFFYSTSWLCISTCNCTRLQIKINYEQALIGPSCSTAGLTPEVRQQILDFHSGKGKTLSWDCDLEQKSYDSIKTNEVDTSSIGHPANEYAEMPGPDHTMEKNVNEALNYWWDNNKYNARDKMKAANEKVGCTYKVEAPLFHIVCAYHNTYISDFRYKSYHHVRILQDVVTLGKNLCFEFLPFLLRKLPKAAKRANDSASSDP</sequence>
<proteinExistence type="predicted"/>
<dbReference type="InterPro" id="IPR014044">
    <property type="entry name" value="CAP_dom"/>
</dbReference>
<accession>A0A016SSR0</accession>
<feature type="signal peptide" evidence="1">
    <location>
        <begin position="1"/>
        <end position="19"/>
    </location>
</feature>
<dbReference type="Gene3D" id="3.40.33.10">
    <property type="entry name" value="CAP"/>
    <property type="match status" value="1"/>
</dbReference>
<keyword evidence="1" id="KW-0732">Signal</keyword>
<keyword evidence="4" id="KW-1185">Reference proteome</keyword>
<feature type="domain" description="SCP" evidence="2">
    <location>
        <begin position="53"/>
        <end position="164"/>
    </location>
</feature>
<dbReference type="AlphaFoldDB" id="A0A016SSR0"/>
<evidence type="ECO:0000313" key="3">
    <source>
        <dbReference type="EMBL" id="EYB93545.1"/>
    </source>
</evidence>
<evidence type="ECO:0000259" key="2">
    <source>
        <dbReference type="SMART" id="SM00198"/>
    </source>
</evidence>
<gene>
    <name evidence="3" type="primary">Acey_s0181.g867</name>
    <name evidence="3" type="ORF">Y032_0181g867</name>
</gene>
<comment type="caution">
    <text evidence="3">The sequence shown here is derived from an EMBL/GenBank/DDBJ whole genome shotgun (WGS) entry which is preliminary data.</text>
</comment>